<dbReference type="Gene3D" id="3.40.50.720">
    <property type="entry name" value="NAD(P)-binding Rossmann-like Domain"/>
    <property type="match status" value="1"/>
</dbReference>
<dbReference type="PANTHER" id="PTHR43580">
    <property type="entry name" value="OXIDOREDUCTASE GLYR1-RELATED"/>
    <property type="match status" value="1"/>
</dbReference>
<evidence type="ECO:0000259" key="2">
    <source>
        <dbReference type="Pfam" id="PF03446"/>
    </source>
</evidence>
<sequence>MSTTADSLPKIGLLSIGDMGVGIARLLIAHGFSVATNISGRSQDTIERARDAQVELLESDVDLVQQSSVMLSIVPPKDAETTATRIINATASLDKPKEIYFVDLNAVAPSTVKTVAAKIKASDLSIRFIDGSILGGPPKVTASSDTETKSSGSNDFSNWYRPSLPVSGPDSLSSLPFGDKLVSVLNIKHISPDVGAASGLKMCFASMTKGFTAIATQSFTTAHNLGVLDVLKDEIRSFYPAFLNSAEKSVPGMPPKAYRWVREMEEIALTFNEEAGWDKSMFEGAASVYKHIAENEVLGSEKVGKRKRGTTLEDVSAVAAEGLQKKKSYNKDMMKYF</sequence>
<dbReference type="InterPro" id="IPR051265">
    <property type="entry name" value="HIBADH-related_NP60_sf"/>
</dbReference>
<feature type="domain" description="6-phosphogluconate dehydrogenase NADP-binding" evidence="2">
    <location>
        <begin position="10"/>
        <end position="141"/>
    </location>
</feature>
<dbReference type="InterPro" id="IPR013328">
    <property type="entry name" value="6PGD_dom2"/>
</dbReference>
<dbReference type="Pfam" id="PF03446">
    <property type="entry name" value="NAD_binding_2"/>
    <property type="match status" value="1"/>
</dbReference>
<feature type="domain" description="Phosphogluconate dehydrogenase NAD-binding putative C-terminal" evidence="3">
    <location>
        <begin position="222"/>
        <end position="292"/>
    </location>
</feature>
<dbReference type="Proteomes" id="UP001489902">
    <property type="component" value="Chromosome 3"/>
</dbReference>
<dbReference type="SUPFAM" id="SSF51735">
    <property type="entry name" value="NAD(P)-binding Rossmann-fold domains"/>
    <property type="match status" value="1"/>
</dbReference>
<accession>A0ABZ2WXK1</accession>
<dbReference type="InterPro" id="IPR006115">
    <property type="entry name" value="6PGDH_NADP-bd"/>
</dbReference>
<dbReference type="InterPro" id="IPR015814">
    <property type="entry name" value="Pgluconate_DH_NAD-bd_C"/>
</dbReference>
<reference evidence="4 5" key="1">
    <citation type="submission" date="2024-04" db="EMBL/GenBank/DDBJ databases">
        <title>Complete genome sequence of Fusarium acuminatum.</title>
        <authorList>
            <person name="Lan B."/>
        </authorList>
    </citation>
    <scope>NUCLEOTIDE SEQUENCE [LARGE SCALE GENOMIC DNA]</scope>
    <source>
        <strain evidence="4">1A</strain>
    </source>
</reference>
<keyword evidence="5" id="KW-1185">Reference proteome</keyword>
<dbReference type="Pfam" id="PF09130">
    <property type="entry name" value="DUF1932"/>
    <property type="match status" value="1"/>
</dbReference>
<evidence type="ECO:0000259" key="3">
    <source>
        <dbReference type="Pfam" id="PF09130"/>
    </source>
</evidence>
<organism evidence="4 5">
    <name type="scientific">Fusarium acuminatum</name>
    <dbReference type="NCBI Taxonomy" id="5515"/>
    <lineage>
        <taxon>Eukaryota</taxon>
        <taxon>Fungi</taxon>
        <taxon>Dikarya</taxon>
        <taxon>Ascomycota</taxon>
        <taxon>Pezizomycotina</taxon>
        <taxon>Sordariomycetes</taxon>
        <taxon>Hypocreomycetidae</taxon>
        <taxon>Hypocreales</taxon>
        <taxon>Nectriaceae</taxon>
        <taxon>Fusarium</taxon>
        <taxon>Fusarium tricinctum species complex</taxon>
    </lineage>
</organism>
<dbReference type="SUPFAM" id="SSF48179">
    <property type="entry name" value="6-phosphogluconate dehydrogenase C-terminal domain-like"/>
    <property type="match status" value="1"/>
</dbReference>
<gene>
    <name evidence="4" type="ORF">QYS62_005507</name>
</gene>
<evidence type="ECO:0000256" key="1">
    <source>
        <dbReference type="ARBA" id="ARBA00007598"/>
    </source>
</evidence>
<dbReference type="EMBL" id="CP151262">
    <property type="protein sequence ID" value="WZH44483.1"/>
    <property type="molecule type" value="Genomic_DNA"/>
</dbReference>
<proteinExistence type="inferred from homology"/>
<evidence type="ECO:0000313" key="4">
    <source>
        <dbReference type="EMBL" id="WZH44483.1"/>
    </source>
</evidence>
<dbReference type="InterPro" id="IPR036291">
    <property type="entry name" value="NAD(P)-bd_dom_sf"/>
</dbReference>
<evidence type="ECO:0000313" key="5">
    <source>
        <dbReference type="Proteomes" id="UP001489902"/>
    </source>
</evidence>
<name>A0ABZ2WXK1_9HYPO</name>
<dbReference type="Gene3D" id="1.10.1040.10">
    <property type="entry name" value="N-(1-d-carboxylethyl)-l-norvaline Dehydrogenase, domain 2"/>
    <property type="match status" value="1"/>
</dbReference>
<comment type="similarity">
    <text evidence="1">Belongs to the HIBADH-related family. NP60 subfamily.</text>
</comment>
<dbReference type="InterPro" id="IPR008927">
    <property type="entry name" value="6-PGluconate_DH-like_C_sf"/>
</dbReference>
<protein>
    <submittedName>
        <fullName evidence="4">6-phosphogluconate dehydrogenase</fullName>
    </submittedName>
</protein>
<dbReference type="PANTHER" id="PTHR43580:SF2">
    <property type="entry name" value="CYTOKINE-LIKE NUCLEAR FACTOR N-PAC"/>
    <property type="match status" value="1"/>
</dbReference>